<dbReference type="KEGG" id="boz:DBV39_09885"/>
<organism evidence="4 5">
    <name type="scientific">Orrella marina</name>
    <dbReference type="NCBI Taxonomy" id="2163011"/>
    <lineage>
        <taxon>Bacteria</taxon>
        <taxon>Pseudomonadati</taxon>
        <taxon>Pseudomonadota</taxon>
        <taxon>Betaproteobacteria</taxon>
        <taxon>Burkholderiales</taxon>
        <taxon>Alcaligenaceae</taxon>
        <taxon>Orrella</taxon>
    </lineage>
</organism>
<dbReference type="Pfam" id="PF03235">
    <property type="entry name" value="GmrSD_N"/>
    <property type="match status" value="1"/>
</dbReference>
<dbReference type="GO" id="GO:0003676">
    <property type="term" value="F:nucleic acid binding"/>
    <property type="evidence" value="ECO:0007669"/>
    <property type="project" value="InterPro"/>
</dbReference>
<evidence type="ECO:0000259" key="2">
    <source>
        <dbReference type="Pfam" id="PF01844"/>
    </source>
</evidence>
<keyword evidence="5" id="KW-1185">Reference proteome</keyword>
<dbReference type="Proteomes" id="UP000244571">
    <property type="component" value="Chromosome"/>
</dbReference>
<proteinExistence type="predicted"/>
<dbReference type="InterPro" id="IPR003615">
    <property type="entry name" value="HNH_nuc"/>
</dbReference>
<feature type="compositionally biased region" description="Acidic residues" evidence="1">
    <location>
        <begin position="8"/>
        <end position="19"/>
    </location>
</feature>
<feature type="domain" description="GmrSD restriction endonucleases N-terminal" evidence="3">
    <location>
        <begin position="37"/>
        <end position="188"/>
    </location>
</feature>
<protein>
    <recommendedName>
        <fullName evidence="6">HNH nuclease domain-containing protein</fullName>
    </recommendedName>
</protein>
<feature type="region of interest" description="Disordered" evidence="1">
    <location>
        <begin position="1"/>
        <end position="27"/>
    </location>
</feature>
<evidence type="ECO:0000313" key="5">
    <source>
        <dbReference type="Proteomes" id="UP000244571"/>
    </source>
</evidence>
<dbReference type="InterPro" id="IPR004919">
    <property type="entry name" value="GmrSD_N"/>
</dbReference>
<evidence type="ECO:0000259" key="3">
    <source>
        <dbReference type="Pfam" id="PF03235"/>
    </source>
</evidence>
<name>A0A2R4XJK1_9BURK</name>
<dbReference type="CDD" id="cd00085">
    <property type="entry name" value="HNHc"/>
    <property type="match status" value="1"/>
</dbReference>
<dbReference type="OrthoDB" id="3654724at2"/>
<gene>
    <name evidence="4" type="ORF">DBV39_09885</name>
</gene>
<feature type="domain" description="HNH" evidence="2">
    <location>
        <begin position="399"/>
        <end position="439"/>
    </location>
</feature>
<dbReference type="Pfam" id="PF01844">
    <property type="entry name" value="HNH"/>
    <property type="match status" value="1"/>
</dbReference>
<dbReference type="PANTHER" id="PTHR39639">
    <property type="entry name" value="CHROMOSOME 16, WHOLE GENOME SHOTGUN SEQUENCE"/>
    <property type="match status" value="1"/>
</dbReference>
<evidence type="ECO:0008006" key="6">
    <source>
        <dbReference type="Google" id="ProtNLM"/>
    </source>
</evidence>
<accession>A0A2R4XJK1</accession>
<dbReference type="EMBL" id="CP028901">
    <property type="protein sequence ID" value="AWB33970.1"/>
    <property type="molecule type" value="Genomic_DNA"/>
</dbReference>
<dbReference type="GO" id="GO:0008270">
    <property type="term" value="F:zinc ion binding"/>
    <property type="evidence" value="ECO:0007669"/>
    <property type="project" value="InterPro"/>
</dbReference>
<dbReference type="Gene3D" id="1.10.30.50">
    <property type="match status" value="1"/>
</dbReference>
<reference evidence="4 5" key="1">
    <citation type="submission" date="2018-04" db="EMBL/GenBank/DDBJ databases">
        <title>Bordetella sp. HZ20 isolated from seawater.</title>
        <authorList>
            <person name="Sun C."/>
        </authorList>
    </citation>
    <scope>NUCLEOTIDE SEQUENCE [LARGE SCALE GENOMIC DNA]</scope>
    <source>
        <strain evidence="4 5">HZ20</strain>
    </source>
</reference>
<sequence>MLPKEENDLSFDEGGDEEVQIAPEDNRIHTSSGDLEIESLLNKKKRGKLILQPDFQRQYVWDAAKASKLIESAILHIPLPIIYLSEEKDGKEYVIDGQQRLTSFFSFIDGHFPDGKIFKLSSLNVCSDLNGKKFSDLSDELQDRVRYYKIRAITFQKESSENLKFEIFERLNTGSVQLNDQELRNCLYRGKFNIAFKEMAEDPDFMFICGIKAPDKRMKDIELVLRFSAFYHKTYLNYKAPMRNFLNSEAREKRDISDKEIVELKSAFKNACQIIRSAFGKNSFKRFYKGTDGQPNGYWEPKKFNTSLYDILMYSFAREDKNKVYQNLDSVKEALVFLMTEDQEFIDSIELSTSSVQAVTLRFDKWRASLQSILGISQKEPRCFTFKLKEEMMAVDPTCAICKQHIQSTDDAALDHIKQYWVGGRTVPANARLTHRYCNWARPRSDTADV</sequence>
<dbReference type="AlphaFoldDB" id="A0A2R4XJK1"/>
<dbReference type="RefSeq" id="WP_108621394.1">
    <property type="nucleotide sequence ID" value="NZ_CP028901.1"/>
</dbReference>
<evidence type="ECO:0000313" key="4">
    <source>
        <dbReference type="EMBL" id="AWB33970.1"/>
    </source>
</evidence>
<dbReference type="InterPro" id="IPR002711">
    <property type="entry name" value="HNH"/>
</dbReference>
<dbReference type="GO" id="GO:0004519">
    <property type="term" value="F:endonuclease activity"/>
    <property type="evidence" value="ECO:0007669"/>
    <property type="project" value="InterPro"/>
</dbReference>
<evidence type="ECO:0000256" key="1">
    <source>
        <dbReference type="SAM" id="MobiDB-lite"/>
    </source>
</evidence>
<dbReference type="PANTHER" id="PTHR39639:SF1">
    <property type="entry name" value="DUF262 DOMAIN-CONTAINING PROTEIN"/>
    <property type="match status" value="1"/>
</dbReference>